<dbReference type="InterPro" id="IPR043129">
    <property type="entry name" value="ATPase_NBD"/>
</dbReference>
<dbReference type="RefSeq" id="WP_059060811.1">
    <property type="nucleotide sequence ID" value="NZ_LN879502.1"/>
</dbReference>
<proteinExistence type="inferred from homology"/>
<dbReference type="PANTHER" id="PTHR18964:SF149">
    <property type="entry name" value="BIFUNCTIONAL UDP-N-ACETYLGLUCOSAMINE 2-EPIMERASE_N-ACETYLMANNOSAMINE KINASE"/>
    <property type="match status" value="1"/>
</dbReference>
<evidence type="ECO:0000313" key="3">
    <source>
        <dbReference type="Proteomes" id="UP000069902"/>
    </source>
</evidence>
<dbReference type="EMBL" id="LN879502">
    <property type="protein sequence ID" value="CUI16736.1"/>
    <property type="molecule type" value="Genomic_DNA"/>
</dbReference>
<dbReference type="AlphaFoldDB" id="A0A0U5ERD1"/>
<evidence type="ECO:0000256" key="1">
    <source>
        <dbReference type="ARBA" id="ARBA00006479"/>
    </source>
</evidence>
<sequence length="337" mass="35580">MLKETDCAIGVDLGGTKIEMGVVTSSGTVIDSIRVETDSKNGPRAIEEQLLRGIAELNARSSMLIKGVGIGVAGQIDDQTGVVQFAPNLPGWRDIPLRDNLQKITGLPIQLINDVRAITWGEWLFGAGKGYQDLICLFVGTGIGSGIVSGGKLLTGCSNTCGEVGHMSIDFRGPLCTCGSRGCLEAIAGGWGIAKQAQDAIVLYKEAGHYMLQQANGKIENVNAKIVVEAYRYGDSLALLILEKVKQALIAGCVNLIHAINPCCLILGGGIIDGIPEFIPLIEKGVRELALKASTQKLQIIPAKLGKEVGVIGAAAVVLAMLRKIDNGKELHEDSPF</sequence>
<name>A0A0U5ERD1_9BACT</name>
<gene>
    <name evidence="2" type="ORF">PNK_1119</name>
</gene>
<comment type="similarity">
    <text evidence="1">Belongs to the ROK (NagC/XylR) family.</text>
</comment>
<dbReference type="InParanoid" id="A0A0U5ERD1"/>
<keyword evidence="3" id="KW-1185">Reference proteome</keyword>
<dbReference type="PATRIC" id="fig|389348.3.peg.1234"/>
<dbReference type="Proteomes" id="UP000069902">
    <property type="component" value="Chromosome cPNK"/>
</dbReference>
<dbReference type="KEGG" id="pnl:PNK_1119"/>
<reference evidence="3" key="1">
    <citation type="submission" date="2015-09" db="EMBL/GenBank/DDBJ databases">
        <authorList>
            <person name="Bertelli C."/>
        </authorList>
    </citation>
    <scope>NUCLEOTIDE SEQUENCE [LARGE SCALE GENOMIC DNA]</scope>
    <source>
        <strain evidence="3">KNic</strain>
    </source>
</reference>
<protein>
    <submittedName>
        <fullName evidence="2">ROK family protein</fullName>
    </submittedName>
</protein>
<dbReference type="FunCoup" id="A0A0U5ERD1">
    <property type="interactions" value="93"/>
</dbReference>
<evidence type="ECO:0000313" key="2">
    <source>
        <dbReference type="EMBL" id="CUI16736.1"/>
    </source>
</evidence>
<dbReference type="InterPro" id="IPR000600">
    <property type="entry name" value="ROK"/>
</dbReference>
<dbReference type="InterPro" id="IPR049874">
    <property type="entry name" value="ROK_cs"/>
</dbReference>
<accession>A0A0U5ERD1</accession>
<dbReference type="Pfam" id="PF00480">
    <property type="entry name" value="ROK"/>
    <property type="match status" value="1"/>
</dbReference>
<dbReference type="STRING" id="389348.PNK_1119"/>
<dbReference type="PANTHER" id="PTHR18964">
    <property type="entry name" value="ROK (REPRESSOR, ORF, KINASE) FAMILY"/>
    <property type="match status" value="1"/>
</dbReference>
<organism evidence="2 3">
    <name type="scientific">Candidatus Protochlamydia naegleriophila</name>
    <dbReference type="NCBI Taxonomy" id="389348"/>
    <lineage>
        <taxon>Bacteria</taxon>
        <taxon>Pseudomonadati</taxon>
        <taxon>Chlamydiota</taxon>
        <taxon>Chlamydiia</taxon>
        <taxon>Parachlamydiales</taxon>
        <taxon>Parachlamydiaceae</taxon>
        <taxon>Candidatus Protochlamydia</taxon>
    </lineage>
</organism>
<dbReference type="SUPFAM" id="SSF53067">
    <property type="entry name" value="Actin-like ATPase domain"/>
    <property type="match status" value="1"/>
</dbReference>
<dbReference type="Gene3D" id="3.30.420.40">
    <property type="match status" value="2"/>
</dbReference>
<dbReference type="PROSITE" id="PS01125">
    <property type="entry name" value="ROK"/>
    <property type="match status" value="1"/>
</dbReference>